<keyword evidence="1" id="KW-1185">Reference proteome</keyword>
<protein>
    <submittedName>
        <fullName evidence="2">Uncharacterized protein</fullName>
    </submittedName>
</protein>
<accession>A0A914Q983</accession>
<dbReference type="AlphaFoldDB" id="A0A914Q983"/>
<evidence type="ECO:0000313" key="1">
    <source>
        <dbReference type="Proteomes" id="UP000887578"/>
    </source>
</evidence>
<evidence type="ECO:0000313" key="2">
    <source>
        <dbReference type="WBParaSite" id="PDA_v2.g28068.t1"/>
    </source>
</evidence>
<dbReference type="Proteomes" id="UP000887578">
    <property type="component" value="Unplaced"/>
</dbReference>
<sequence length="83" mass="9160">MQYQKFLEEGDTTKARSMSRAISFAFGQDSFANVVNFVEDFSASLPQPSTIETNKIVAIAGLKRQLNDNECVSTAENIPANKK</sequence>
<dbReference type="WBParaSite" id="PDA_v2.g28068.t1">
    <property type="protein sequence ID" value="PDA_v2.g28068.t1"/>
    <property type="gene ID" value="PDA_v2.g28068"/>
</dbReference>
<reference evidence="2" key="1">
    <citation type="submission" date="2022-11" db="UniProtKB">
        <authorList>
            <consortium name="WormBaseParasite"/>
        </authorList>
    </citation>
    <scope>IDENTIFICATION</scope>
</reference>
<proteinExistence type="predicted"/>
<name>A0A914Q983_9BILA</name>
<organism evidence="1 2">
    <name type="scientific">Panagrolaimus davidi</name>
    <dbReference type="NCBI Taxonomy" id="227884"/>
    <lineage>
        <taxon>Eukaryota</taxon>
        <taxon>Metazoa</taxon>
        <taxon>Ecdysozoa</taxon>
        <taxon>Nematoda</taxon>
        <taxon>Chromadorea</taxon>
        <taxon>Rhabditida</taxon>
        <taxon>Tylenchina</taxon>
        <taxon>Panagrolaimomorpha</taxon>
        <taxon>Panagrolaimoidea</taxon>
        <taxon>Panagrolaimidae</taxon>
        <taxon>Panagrolaimus</taxon>
    </lineage>
</organism>